<evidence type="ECO:0000256" key="3">
    <source>
        <dbReference type="ARBA" id="ARBA00022989"/>
    </source>
</evidence>
<name>A0A7R8ZQH2_9CRUS</name>
<dbReference type="Gene3D" id="1.20.1250.20">
    <property type="entry name" value="MFS general substrate transporter like domains"/>
    <property type="match status" value="1"/>
</dbReference>
<dbReference type="InterPro" id="IPR051068">
    <property type="entry name" value="MFS_Domain-Containing_Protein"/>
</dbReference>
<dbReference type="PANTHER" id="PTHR23510:SF16">
    <property type="entry name" value="MAJOR FACILITATOR SUPERFAMILY (MFS) PROFILE DOMAIN-CONTAINING PROTEIN"/>
    <property type="match status" value="1"/>
</dbReference>
<proteinExistence type="predicted"/>
<keyword evidence="2" id="KW-0812">Transmembrane</keyword>
<dbReference type="InterPro" id="IPR036259">
    <property type="entry name" value="MFS_trans_sf"/>
</dbReference>
<dbReference type="PANTHER" id="PTHR23510">
    <property type="entry name" value="INNER MEMBRANE TRANSPORT PROTEIN YAJR"/>
    <property type="match status" value="1"/>
</dbReference>
<dbReference type="AlphaFoldDB" id="A0A7R8ZQH2"/>
<keyword evidence="4" id="KW-0472">Membrane</keyword>
<comment type="subcellular location">
    <subcellularLocation>
        <location evidence="1">Membrane</location>
        <topology evidence="1">Multi-pass membrane protein</topology>
    </subcellularLocation>
</comment>
<dbReference type="OrthoDB" id="6381066at2759"/>
<dbReference type="EMBL" id="OB662687">
    <property type="protein sequence ID" value="CAD7230432.1"/>
    <property type="molecule type" value="Genomic_DNA"/>
</dbReference>
<protein>
    <submittedName>
        <fullName evidence="5">Uncharacterized protein</fullName>
    </submittedName>
</protein>
<dbReference type="GO" id="GO:0022857">
    <property type="term" value="F:transmembrane transporter activity"/>
    <property type="evidence" value="ECO:0007669"/>
    <property type="project" value="InterPro"/>
</dbReference>
<reference evidence="5" key="1">
    <citation type="submission" date="2020-11" db="EMBL/GenBank/DDBJ databases">
        <authorList>
            <person name="Tran Van P."/>
        </authorList>
    </citation>
    <scope>NUCLEOTIDE SEQUENCE</scope>
</reference>
<dbReference type="Pfam" id="PF07690">
    <property type="entry name" value="MFS_1"/>
    <property type="match status" value="1"/>
</dbReference>
<evidence type="ECO:0000256" key="1">
    <source>
        <dbReference type="ARBA" id="ARBA00004141"/>
    </source>
</evidence>
<accession>A0A7R8ZQH2</accession>
<keyword evidence="3" id="KW-1133">Transmembrane helix</keyword>
<evidence type="ECO:0000313" key="5">
    <source>
        <dbReference type="EMBL" id="CAD7230432.1"/>
    </source>
</evidence>
<gene>
    <name evidence="5" type="ORF">CTOB1V02_LOCUS8290</name>
</gene>
<dbReference type="InterPro" id="IPR011701">
    <property type="entry name" value="MFS"/>
</dbReference>
<dbReference type="SUPFAM" id="SSF103473">
    <property type="entry name" value="MFS general substrate transporter"/>
    <property type="match status" value="1"/>
</dbReference>
<dbReference type="GO" id="GO:0016020">
    <property type="term" value="C:membrane"/>
    <property type="evidence" value="ECO:0007669"/>
    <property type="project" value="UniProtKB-SubCell"/>
</dbReference>
<organism evidence="5">
    <name type="scientific">Cyprideis torosa</name>
    <dbReference type="NCBI Taxonomy" id="163714"/>
    <lineage>
        <taxon>Eukaryota</taxon>
        <taxon>Metazoa</taxon>
        <taxon>Ecdysozoa</taxon>
        <taxon>Arthropoda</taxon>
        <taxon>Crustacea</taxon>
        <taxon>Oligostraca</taxon>
        <taxon>Ostracoda</taxon>
        <taxon>Podocopa</taxon>
        <taxon>Podocopida</taxon>
        <taxon>Cytherocopina</taxon>
        <taxon>Cytheroidea</taxon>
        <taxon>Cytherideidae</taxon>
        <taxon>Cyprideis</taxon>
    </lineage>
</organism>
<evidence type="ECO:0000256" key="4">
    <source>
        <dbReference type="ARBA" id="ARBA00023136"/>
    </source>
</evidence>
<evidence type="ECO:0000256" key="2">
    <source>
        <dbReference type="ARBA" id="ARBA00022692"/>
    </source>
</evidence>
<sequence>MSPCTPNCDSFQCRRRKTFTLGFVSNFLGGSGYGIIFPTVWFYLESLGTTSAFYLGLVNSAFSVAGLVSGLLVGVWADNTENTRLIILSLNCFQIVGDILYFIGVNVWVIFIGRLLGGIGVGMNSCIYSEVSRATTAKERTPILTGIVLVRQVAILMSPAYNFFLRDVNFSLFGLPVNQENVPGLVQAIWWILFEIAVVFLFYNVGKEYRELQEELQRVSPHFPSSSSDSSFSSSESDEKALLKQEKTPLLSTSYSPKSLSSLPECYSPRPRTGTVSSWNCTLSAPQMEQQKGLARVYFEEFTRPQILTLLWQLVVAFFLQSLIETFIPPLLEVYFNLGSSQNSFLYAGIGGEAMLVYLTIIPVSKYVPERYLLGVAALAGAEYLFPYFVGCCVIAFISTPIVSACNVGLISKLLSRRVQGMGQGIRRSMIFLGLILGPIWSGVALQNPVYMFSLAFAICLSQACQNALVYEHYNEHHHPRQYGEKPTG</sequence>